<feature type="compositionally biased region" description="Basic and acidic residues" evidence="1">
    <location>
        <begin position="136"/>
        <end position="145"/>
    </location>
</feature>
<feature type="compositionally biased region" description="Basic and acidic residues" evidence="1">
    <location>
        <begin position="112"/>
        <end position="121"/>
    </location>
</feature>
<reference evidence="3" key="1">
    <citation type="journal article" date="2023" name="Mol. Phylogenet. Evol.">
        <title>Genome-scale phylogeny and comparative genomics of the fungal order Sordariales.</title>
        <authorList>
            <person name="Hensen N."/>
            <person name="Bonometti L."/>
            <person name="Westerberg I."/>
            <person name="Brannstrom I.O."/>
            <person name="Guillou S."/>
            <person name="Cros-Aarteil S."/>
            <person name="Calhoun S."/>
            <person name="Haridas S."/>
            <person name="Kuo A."/>
            <person name="Mondo S."/>
            <person name="Pangilinan J."/>
            <person name="Riley R."/>
            <person name="LaButti K."/>
            <person name="Andreopoulos B."/>
            <person name="Lipzen A."/>
            <person name="Chen C."/>
            <person name="Yan M."/>
            <person name="Daum C."/>
            <person name="Ng V."/>
            <person name="Clum A."/>
            <person name="Steindorff A."/>
            <person name="Ohm R.A."/>
            <person name="Martin F."/>
            <person name="Silar P."/>
            <person name="Natvig D.O."/>
            <person name="Lalanne C."/>
            <person name="Gautier V."/>
            <person name="Ament-Velasquez S.L."/>
            <person name="Kruys A."/>
            <person name="Hutchinson M.I."/>
            <person name="Powell A.J."/>
            <person name="Barry K."/>
            <person name="Miller A.N."/>
            <person name="Grigoriev I.V."/>
            <person name="Debuchy R."/>
            <person name="Gladieux P."/>
            <person name="Hiltunen Thoren M."/>
            <person name="Johannesson H."/>
        </authorList>
    </citation>
    <scope>NUCLEOTIDE SEQUENCE [LARGE SCALE GENOMIC DNA]</scope>
    <source>
        <strain evidence="3">CBS 340.73</strain>
    </source>
</reference>
<dbReference type="EMBL" id="MU853760">
    <property type="protein sequence ID" value="KAK3944335.1"/>
    <property type="molecule type" value="Genomic_DNA"/>
</dbReference>
<evidence type="ECO:0000313" key="2">
    <source>
        <dbReference type="EMBL" id="KAK3944335.1"/>
    </source>
</evidence>
<proteinExistence type="predicted"/>
<sequence>MDYPEDTEDPVGQALSTRRIPHSRLASGGRRRGKQGQAVFDPVRLLGVYEVTCPALTRNTSTAVSRMEIHGFTNQETALIGTLSLGDGRGIYGMFILAGSRKVLQEAVDDLDNQHQHHDDSSASTDGEEDEEADVEDRREKRSKAFEKNSFRNPKFWMAWKGRVQTGDADGQQQQQQQTSERNQGYLVFASNDCRDFKGTLSYDTLGWENVEVVGRKVTSKARECPLQWADFDG</sequence>
<name>A0AAN6NEI2_9PEZI</name>
<dbReference type="AlphaFoldDB" id="A0AAN6NEI2"/>
<gene>
    <name evidence="2" type="ORF">QBC46DRAFT_375021</name>
</gene>
<organism evidence="2 3">
    <name type="scientific">Diplogelasinospora grovesii</name>
    <dbReference type="NCBI Taxonomy" id="303347"/>
    <lineage>
        <taxon>Eukaryota</taxon>
        <taxon>Fungi</taxon>
        <taxon>Dikarya</taxon>
        <taxon>Ascomycota</taxon>
        <taxon>Pezizomycotina</taxon>
        <taxon>Sordariomycetes</taxon>
        <taxon>Sordariomycetidae</taxon>
        <taxon>Sordariales</taxon>
        <taxon>Diplogelasinosporaceae</taxon>
        <taxon>Diplogelasinospora</taxon>
    </lineage>
</organism>
<feature type="region of interest" description="Disordered" evidence="1">
    <location>
        <begin position="1"/>
        <end position="36"/>
    </location>
</feature>
<keyword evidence="3" id="KW-1185">Reference proteome</keyword>
<dbReference type="Proteomes" id="UP001303473">
    <property type="component" value="Unassembled WGS sequence"/>
</dbReference>
<evidence type="ECO:0000256" key="1">
    <source>
        <dbReference type="SAM" id="MobiDB-lite"/>
    </source>
</evidence>
<evidence type="ECO:0000313" key="3">
    <source>
        <dbReference type="Proteomes" id="UP001303473"/>
    </source>
</evidence>
<comment type="caution">
    <text evidence="2">The sequence shown here is derived from an EMBL/GenBank/DDBJ whole genome shotgun (WGS) entry which is preliminary data.</text>
</comment>
<protein>
    <submittedName>
        <fullName evidence="2">Uncharacterized protein</fullName>
    </submittedName>
</protein>
<accession>A0AAN6NEI2</accession>
<feature type="compositionally biased region" description="Acidic residues" evidence="1">
    <location>
        <begin position="126"/>
        <end position="135"/>
    </location>
</feature>
<feature type="region of interest" description="Disordered" evidence="1">
    <location>
        <begin position="111"/>
        <end position="145"/>
    </location>
</feature>